<sequence>MPGWRSDPYILRATFSVGKHEVWAAHMEAKKKLIDFVNEQYNVGMNYNDFTIGFARRQTAYKRPDLLISDPNRLMNIAEKAGPIQIIYAGKAHPKDESGKDTIKKVFEVMKTINGKVKIVFIQNYDMSIGKMMTAGVDLWLNTPRRPKEASGTSGMKAAHNGVPQFSTLDGWWLEGCVENITGWAIGPEKTEDKASDDEIDRNDLYNKLETWIIPK</sequence>
<dbReference type="Gene3D" id="3.40.50.2000">
    <property type="entry name" value="Glycogen Phosphorylase B"/>
    <property type="match status" value="1"/>
</dbReference>
<organism evidence="2">
    <name type="scientific">marine sediment metagenome</name>
    <dbReference type="NCBI Taxonomy" id="412755"/>
    <lineage>
        <taxon>unclassified sequences</taxon>
        <taxon>metagenomes</taxon>
        <taxon>ecological metagenomes</taxon>
    </lineage>
</organism>
<gene>
    <name evidence="2" type="ORF">S01H4_51530</name>
</gene>
<dbReference type="GO" id="GO:0008184">
    <property type="term" value="F:glycogen phosphorylase activity"/>
    <property type="evidence" value="ECO:0007669"/>
    <property type="project" value="InterPro"/>
</dbReference>
<dbReference type="SUPFAM" id="SSF53756">
    <property type="entry name" value="UDP-Glycosyltransferase/glycogen phosphorylase"/>
    <property type="match status" value="1"/>
</dbReference>
<dbReference type="GO" id="GO:0030170">
    <property type="term" value="F:pyridoxal phosphate binding"/>
    <property type="evidence" value="ECO:0007669"/>
    <property type="project" value="InterPro"/>
</dbReference>
<dbReference type="PANTHER" id="PTHR42655:SF1">
    <property type="entry name" value="GLYCOGEN PHOSPHORYLASE"/>
    <property type="match status" value="1"/>
</dbReference>
<comment type="similarity">
    <text evidence="1">Belongs to the glycogen phosphorylase family.</text>
</comment>
<dbReference type="InterPro" id="IPR000811">
    <property type="entry name" value="Glyco_trans_35"/>
</dbReference>
<protein>
    <recommendedName>
        <fullName evidence="3">Alpha-glucan phosphorylase</fullName>
    </recommendedName>
</protein>
<reference evidence="2" key="1">
    <citation type="journal article" date="2014" name="Front. Microbiol.">
        <title>High frequency of phylogenetically diverse reductive dehalogenase-homologous genes in deep subseafloor sedimentary metagenomes.</title>
        <authorList>
            <person name="Kawai M."/>
            <person name="Futagami T."/>
            <person name="Toyoda A."/>
            <person name="Takaki Y."/>
            <person name="Nishi S."/>
            <person name="Hori S."/>
            <person name="Arai W."/>
            <person name="Tsubouchi T."/>
            <person name="Morono Y."/>
            <person name="Uchiyama I."/>
            <person name="Ito T."/>
            <person name="Fujiyama A."/>
            <person name="Inagaki F."/>
            <person name="Takami H."/>
        </authorList>
    </citation>
    <scope>NUCLEOTIDE SEQUENCE</scope>
    <source>
        <strain evidence="2">Expedition CK06-06</strain>
    </source>
</reference>
<dbReference type="EMBL" id="BART01029353">
    <property type="protein sequence ID" value="GAH00215.1"/>
    <property type="molecule type" value="Genomic_DNA"/>
</dbReference>
<name>X1CVU0_9ZZZZ</name>
<dbReference type="NCBIfam" id="TIGR02094">
    <property type="entry name" value="more_P_ylases"/>
    <property type="match status" value="1"/>
</dbReference>
<dbReference type="GO" id="GO:0005975">
    <property type="term" value="P:carbohydrate metabolic process"/>
    <property type="evidence" value="ECO:0007669"/>
    <property type="project" value="InterPro"/>
</dbReference>
<dbReference type="InterPro" id="IPR052182">
    <property type="entry name" value="Glycogen/Maltodextrin_Phosph"/>
</dbReference>
<accession>X1CVU0</accession>
<evidence type="ECO:0008006" key="3">
    <source>
        <dbReference type="Google" id="ProtNLM"/>
    </source>
</evidence>
<proteinExistence type="inferred from homology"/>
<comment type="caution">
    <text evidence="2">The sequence shown here is derived from an EMBL/GenBank/DDBJ whole genome shotgun (WGS) entry which is preliminary data.</text>
</comment>
<dbReference type="InterPro" id="IPR011834">
    <property type="entry name" value="Agluc_phsphrylas"/>
</dbReference>
<dbReference type="PANTHER" id="PTHR42655">
    <property type="entry name" value="GLYCOGEN PHOSPHORYLASE"/>
    <property type="match status" value="1"/>
</dbReference>
<dbReference type="Pfam" id="PF00343">
    <property type="entry name" value="Phosphorylase"/>
    <property type="match status" value="1"/>
</dbReference>
<evidence type="ECO:0000256" key="1">
    <source>
        <dbReference type="ARBA" id="ARBA00006047"/>
    </source>
</evidence>
<dbReference type="AlphaFoldDB" id="X1CVU0"/>
<evidence type="ECO:0000313" key="2">
    <source>
        <dbReference type="EMBL" id="GAH00215.1"/>
    </source>
</evidence>